<sequence length="68" mass="8198">MFIQLISFFNCIKLNIIVDSYSDSIYVKYYSCWNLLFTILSNRESFRGVLLYLKVIRLIKFCVEEEKI</sequence>
<protein>
    <submittedName>
        <fullName evidence="1">DUF4372 domain-containing protein</fullName>
    </submittedName>
</protein>
<dbReference type="RefSeq" id="WP_198467070.1">
    <property type="nucleotide sequence ID" value="NZ_JAEFDC010000009.1"/>
</dbReference>
<keyword evidence="2" id="KW-1185">Reference proteome</keyword>
<proteinExistence type="predicted"/>
<organism evidence="1 2">
    <name type="scientific">Capnocytophaga periodontitidis</name>
    <dbReference type="NCBI Taxonomy" id="2795027"/>
    <lineage>
        <taxon>Bacteria</taxon>
        <taxon>Pseudomonadati</taxon>
        <taxon>Bacteroidota</taxon>
        <taxon>Flavobacteriia</taxon>
        <taxon>Flavobacteriales</taxon>
        <taxon>Flavobacteriaceae</taxon>
        <taxon>Capnocytophaga</taxon>
    </lineage>
</organism>
<reference evidence="1 2" key="1">
    <citation type="journal article" date="2021" name="Int. J. Syst. Evol. Microbiol.">
        <title>Capnocytophaga periodontitidis sp. nov., isolated from subgingival plaque of periodontitis patient.</title>
        <authorList>
            <person name="Zhang Y."/>
            <person name="Qiao D."/>
            <person name="Shi W."/>
            <person name="Wu D."/>
            <person name="Cai M."/>
        </authorList>
    </citation>
    <scope>NUCLEOTIDE SEQUENCE [LARGE SCALE GENOMIC DNA]</scope>
    <source>
        <strain evidence="1 2">051621</strain>
    </source>
</reference>
<accession>A0ABS0SP48</accession>
<evidence type="ECO:0000313" key="1">
    <source>
        <dbReference type="EMBL" id="MBI1647455.1"/>
    </source>
</evidence>
<comment type="caution">
    <text evidence="1">The sequence shown here is derived from an EMBL/GenBank/DDBJ whole genome shotgun (WGS) entry which is preliminary data.</text>
</comment>
<evidence type="ECO:0000313" key="2">
    <source>
        <dbReference type="Proteomes" id="UP000641139"/>
    </source>
</evidence>
<name>A0ABS0SP48_9FLAO</name>
<gene>
    <name evidence="1" type="ORF">I7X30_10320</name>
</gene>
<dbReference type="EMBL" id="JAEFDC010000009">
    <property type="protein sequence ID" value="MBI1647455.1"/>
    <property type="molecule type" value="Genomic_DNA"/>
</dbReference>
<dbReference type="Proteomes" id="UP000641139">
    <property type="component" value="Unassembled WGS sequence"/>
</dbReference>